<evidence type="ECO:0000256" key="1">
    <source>
        <dbReference type="SAM" id="MobiDB-lite"/>
    </source>
</evidence>
<comment type="caution">
    <text evidence="2">The sequence shown here is derived from an EMBL/GenBank/DDBJ whole genome shotgun (WGS) entry which is preliminary data.</text>
</comment>
<reference evidence="2 3" key="1">
    <citation type="submission" date="2019-03" db="EMBL/GenBank/DDBJ databases">
        <authorList>
            <person name="Gonzalez-Pimentel J.L."/>
        </authorList>
    </citation>
    <scope>NUCLEOTIDE SEQUENCE [LARGE SCALE GENOMIC DNA]</scope>
    <source>
        <strain evidence="2 3">JCM 31289</strain>
    </source>
</reference>
<dbReference type="Proteomes" id="UP000297948">
    <property type="component" value="Unassembled WGS sequence"/>
</dbReference>
<name>A0A4Z0GBS1_9ACTN</name>
<dbReference type="AlphaFoldDB" id="A0A4Z0GBS1"/>
<dbReference type="EMBL" id="SRID01000392">
    <property type="protein sequence ID" value="TGA92569.1"/>
    <property type="molecule type" value="Genomic_DNA"/>
</dbReference>
<proteinExistence type="predicted"/>
<feature type="compositionally biased region" description="Low complexity" evidence="1">
    <location>
        <begin position="31"/>
        <end position="52"/>
    </location>
</feature>
<organism evidence="2 3">
    <name type="scientific">Streptomyces palmae</name>
    <dbReference type="NCBI Taxonomy" id="1701085"/>
    <lineage>
        <taxon>Bacteria</taxon>
        <taxon>Bacillati</taxon>
        <taxon>Actinomycetota</taxon>
        <taxon>Actinomycetes</taxon>
        <taxon>Kitasatosporales</taxon>
        <taxon>Streptomycetaceae</taxon>
        <taxon>Streptomyces</taxon>
    </lineage>
</organism>
<sequence>MKATGEKPTKPTGSARPGTPAGKAAQHGPNAAASSTSAATAQTVAETADTATVPTSDRPALGARDLRMLQGAVGNRAVSRLVAQRYTAPVKTPAAQAPGFRRVKSDVAAK</sequence>
<dbReference type="RefSeq" id="WP_209446760.1">
    <property type="nucleotide sequence ID" value="NZ_SRID01000392.1"/>
</dbReference>
<evidence type="ECO:0000313" key="3">
    <source>
        <dbReference type="Proteomes" id="UP000297948"/>
    </source>
</evidence>
<gene>
    <name evidence="2" type="ORF">E4099_27530</name>
</gene>
<protein>
    <submittedName>
        <fullName evidence="2">Uncharacterized protein</fullName>
    </submittedName>
</protein>
<accession>A0A4Z0GBS1</accession>
<keyword evidence="3" id="KW-1185">Reference proteome</keyword>
<evidence type="ECO:0000313" key="2">
    <source>
        <dbReference type="EMBL" id="TGA92569.1"/>
    </source>
</evidence>
<feature type="region of interest" description="Disordered" evidence="1">
    <location>
        <begin position="1"/>
        <end position="62"/>
    </location>
</feature>
<feature type="non-terminal residue" evidence="2">
    <location>
        <position position="110"/>
    </location>
</feature>